<evidence type="ECO:0000313" key="1">
    <source>
        <dbReference type="EMBL" id="SDG88943.1"/>
    </source>
</evidence>
<dbReference type="InterPro" id="IPR002347">
    <property type="entry name" value="SDR_fam"/>
</dbReference>
<dbReference type="Proteomes" id="UP000198967">
    <property type="component" value="Unassembled WGS sequence"/>
</dbReference>
<gene>
    <name evidence="1" type="ORF">SAMN05216377_116124</name>
</gene>
<sequence length="68" mass="6639">MTGPEGLRVVVTSGGSGIGRATAVRLATAGAAVAVLDVRGHDEVAEISPHMVPLACDVSDAAAVQSAV</sequence>
<proteinExistence type="predicted"/>
<evidence type="ECO:0000313" key="2">
    <source>
        <dbReference type="Proteomes" id="UP000198967"/>
    </source>
</evidence>
<dbReference type="InterPro" id="IPR036291">
    <property type="entry name" value="NAD(P)-bd_dom_sf"/>
</dbReference>
<dbReference type="AlphaFoldDB" id="A0A1G7XXY2"/>
<dbReference type="EMBL" id="FNBE01000016">
    <property type="protein sequence ID" value="SDG88943.1"/>
    <property type="molecule type" value="Genomic_DNA"/>
</dbReference>
<organism evidence="1 2">
    <name type="scientific">Pseudonocardia oroxyli</name>
    <dbReference type="NCBI Taxonomy" id="366584"/>
    <lineage>
        <taxon>Bacteria</taxon>
        <taxon>Bacillati</taxon>
        <taxon>Actinomycetota</taxon>
        <taxon>Actinomycetes</taxon>
        <taxon>Pseudonocardiales</taxon>
        <taxon>Pseudonocardiaceae</taxon>
        <taxon>Pseudonocardia</taxon>
    </lineage>
</organism>
<reference evidence="1 2" key="1">
    <citation type="submission" date="2016-10" db="EMBL/GenBank/DDBJ databases">
        <authorList>
            <person name="de Groot N.N."/>
        </authorList>
    </citation>
    <scope>NUCLEOTIDE SEQUENCE [LARGE SCALE GENOMIC DNA]</scope>
    <source>
        <strain evidence="1 2">CGMCC 4.3143</strain>
    </source>
</reference>
<protein>
    <submittedName>
        <fullName evidence="1">Meso-butanediol dehydrogenase / (S,S)-butanediol dehydrogenase / diacetyl reductase</fullName>
    </submittedName>
</protein>
<dbReference type="RefSeq" id="WP_245707704.1">
    <property type="nucleotide sequence ID" value="NZ_FNBE01000016.1"/>
</dbReference>
<dbReference type="Pfam" id="PF00106">
    <property type="entry name" value="adh_short"/>
    <property type="match status" value="1"/>
</dbReference>
<dbReference type="Gene3D" id="3.40.50.720">
    <property type="entry name" value="NAD(P)-binding Rossmann-like Domain"/>
    <property type="match status" value="1"/>
</dbReference>
<name>A0A1G7XXY2_PSEOR</name>
<keyword evidence="2" id="KW-1185">Reference proteome</keyword>
<dbReference type="STRING" id="366584.SAMN05216377_116124"/>
<accession>A0A1G7XXY2</accession>
<dbReference type="SUPFAM" id="SSF51735">
    <property type="entry name" value="NAD(P)-binding Rossmann-fold domains"/>
    <property type="match status" value="1"/>
</dbReference>